<dbReference type="EMBL" id="JAEUBD010001504">
    <property type="protein sequence ID" value="KAH3659487.1"/>
    <property type="molecule type" value="Genomic_DNA"/>
</dbReference>
<reference evidence="1" key="1">
    <citation type="journal article" date="2021" name="Open Biol.">
        <title>Shared evolutionary footprints suggest mitochondrial oxidative damage underlies multiple complex I losses in fungi.</title>
        <authorList>
            <person name="Schikora-Tamarit M.A."/>
            <person name="Marcet-Houben M."/>
            <person name="Nosek J."/>
            <person name="Gabaldon T."/>
        </authorList>
    </citation>
    <scope>NUCLEOTIDE SEQUENCE</scope>
    <source>
        <strain evidence="1">NCAIM Y.01608</strain>
    </source>
</reference>
<sequence>MNPPNANRLPVDRALMYLPGSTLADCGPFGVWKSLPFKLYESPAVPESCSRYRVGNWYFFLFNLASSTFLVSKNSTISFERSAWAIFSGYLRASHSMNGFLNVLRYFLLVANSSDDGRWTFIPRATETELWPSHGSWPGKRGLELDLVVIVGFLTEIGIPNS</sequence>
<evidence type="ECO:0000313" key="1">
    <source>
        <dbReference type="EMBL" id="KAH3659487.1"/>
    </source>
</evidence>
<gene>
    <name evidence="1" type="ORF">OGATHE_005532</name>
</gene>
<dbReference type="AlphaFoldDB" id="A0A9P8NUL0"/>
<evidence type="ECO:0000313" key="2">
    <source>
        <dbReference type="Proteomes" id="UP000788993"/>
    </source>
</evidence>
<organism evidence="1 2">
    <name type="scientific">Ogataea polymorpha</name>
    <dbReference type="NCBI Taxonomy" id="460523"/>
    <lineage>
        <taxon>Eukaryota</taxon>
        <taxon>Fungi</taxon>
        <taxon>Dikarya</taxon>
        <taxon>Ascomycota</taxon>
        <taxon>Saccharomycotina</taxon>
        <taxon>Pichiomycetes</taxon>
        <taxon>Pichiales</taxon>
        <taxon>Pichiaceae</taxon>
        <taxon>Ogataea</taxon>
    </lineage>
</organism>
<dbReference type="Proteomes" id="UP000788993">
    <property type="component" value="Unassembled WGS sequence"/>
</dbReference>
<keyword evidence="2" id="KW-1185">Reference proteome</keyword>
<name>A0A9P8NUL0_9ASCO</name>
<protein>
    <submittedName>
        <fullName evidence="1">Uncharacterized protein</fullName>
    </submittedName>
</protein>
<accession>A0A9P8NUL0</accession>
<proteinExistence type="predicted"/>
<comment type="caution">
    <text evidence="1">The sequence shown here is derived from an EMBL/GenBank/DDBJ whole genome shotgun (WGS) entry which is preliminary data.</text>
</comment>
<reference evidence="1" key="2">
    <citation type="submission" date="2021-01" db="EMBL/GenBank/DDBJ databases">
        <authorList>
            <person name="Schikora-Tamarit M.A."/>
        </authorList>
    </citation>
    <scope>NUCLEOTIDE SEQUENCE</scope>
    <source>
        <strain evidence="1">NCAIM Y.01608</strain>
    </source>
</reference>